<comment type="caution">
    <text evidence="2">The sequence shown here is derived from an EMBL/GenBank/DDBJ whole genome shotgun (WGS) entry which is preliminary data.</text>
</comment>
<evidence type="ECO:0000256" key="1">
    <source>
        <dbReference type="SAM" id="MobiDB-lite"/>
    </source>
</evidence>
<name>A0A8J7KJ36_9ACTN</name>
<keyword evidence="3" id="KW-1185">Reference proteome</keyword>
<gene>
    <name evidence="2" type="ORF">IW245_001260</name>
</gene>
<dbReference type="EMBL" id="JADOUF010000001">
    <property type="protein sequence ID" value="MBG6135066.1"/>
    <property type="molecule type" value="Genomic_DNA"/>
</dbReference>
<reference evidence="2" key="1">
    <citation type="submission" date="2020-11" db="EMBL/GenBank/DDBJ databases">
        <title>Sequencing the genomes of 1000 actinobacteria strains.</title>
        <authorList>
            <person name="Klenk H.-P."/>
        </authorList>
    </citation>
    <scope>NUCLEOTIDE SEQUENCE</scope>
    <source>
        <strain evidence="2">DSM 45356</strain>
    </source>
</reference>
<evidence type="ECO:0000313" key="3">
    <source>
        <dbReference type="Proteomes" id="UP000622552"/>
    </source>
</evidence>
<organism evidence="2 3">
    <name type="scientific">Longispora fulva</name>
    <dbReference type="NCBI Taxonomy" id="619741"/>
    <lineage>
        <taxon>Bacteria</taxon>
        <taxon>Bacillati</taxon>
        <taxon>Actinomycetota</taxon>
        <taxon>Actinomycetes</taxon>
        <taxon>Micromonosporales</taxon>
        <taxon>Micromonosporaceae</taxon>
        <taxon>Longispora</taxon>
    </lineage>
</organism>
<feature type="compositionally biased region" description="Basic and acidic residues" evidence="1">
    <location>
        <begin position="72"/>
        <end position="102"/>
    </location>
</feature>
<dbReference type="RefSeq" id="WP_197002227.1">
    <property type="nucleotide sequence ID" value="NZ_BONS01000004.1"/>
</dbReference>
<accession>A0A8J7KJ36</accession>
<feature type="region of interest" description="Disordered" evidence="1">
    <location>
        <begin position="72"/>
        <end position="108"/>
    </location>
</feature>
<sequence>MLGYDREGPEELSPGTVAALTELALAGHACHVPCEVLAGRCRTCAQPWPCEPRRGAVRWLFGTRGAAEEARQAAAAEDRRVTSAEDRRVTAEAARPRWDRRIPGRVSP</sequence>
<proteinExistence type="predicted"/>
<dbReference type="Proteomes" id="UP000622552">
    <property type="component" value="Unassembled WGS sequence"/>
</dbReference>
<evidence type="ECO:0000313" key="2">
    <source>
        <dbReference type="EMBL" id="MBG6135066.1"/>
    </source>
</evidence>
<dbReference type="AlphaFoldDB" id="A0A8J7KJ36"/>
<protein>
    <submittedName>
        <fullName evidence="2">Uncharacterized protein</fullName>
    </submittedName>
</protein>